<evidence type="ECO:0000313" key="17">
    <source>
        <dbReference type="Proteomes" id="UP000467214"/>
    </source>
</evidence>
<dbReference type="GO" id="GO:0000155">
    <property type="term" value="F:phosphorelay sensor kinase activity"/>
    <property type="evidence" value="ECO:0007669"/>
    <property type="project" value="InterPro"/>
</dbReference>
<dbReference type="PANTHER" id="PTHR43065">
    <property type="entry name" value="SENSOR HISTIDINE KINASE"/>
    <property type="match status" value="1"/>
</dbReference>
<dbReference type="InterPro" id="IPR003594">
    <property type="entry name" value="HATPase_dom"/>
</dbReference>
<dbReference type="InterPro" id="IPR005467">
    <property type="entry name" value="His_kinase_dom"/>
</dbReference>
<keyword evidence="7" id="KW-0547">Nucleotide-binding</keyword>
<dbReference type="InterPro" id="IPR000014">
    <property type="entry name" value="PAS"/>
</dbReference>
<keyword evidence="12 13" id="KW-0472">Membrane</keyword>
<dbReference type="Pfam" id="PF03924">
    <property type="entry name" value="CHASE"/>
    <property type="match status" value="1"/>
</dbReference>
<evidence type="ECO:0000256" key="4">
    <source>
        <dbReference type="ARBA" id="ARBA00022553"/>
    </source>
</evidence>
<keyword evidence="4" id="KW-0597">Phosphoprotein</keyword>
<dbReference type="Gene3D" id="3.30.450.20">
    <property type="entry name" value="PAS domain"/>
    <property type="match status" value="1"/>
</dbReference>
<keyword evidence="11" id="KW-0902">Two-component regulatory system</keyword>
<dbReference type="EMBL" id="WSSB01000007">
    <property type="protein sequence ID" value="MXR37176.1"/>
    <property type="molecule type" value="Genomic_DNA"/>
</dbReference>
<dbReference type="Gene3D" id="1.10.287.130">
    <property type="match status" value="1"/>
</dbReference>
<dbReference type="PRINTS" id="PR00344">
    <property type="entry name" value="BCTRLSENSOR"/>
</dbReference>
<evidence type="ECO:0000256" key="2">
    <source>
        <dbReference type="ARBA" id="ARBA00004370"/>
    </source>
</evidence>
<dbReference type="Pfam" id="PF02518">
    <property type="entry name" value="HATPase_c"/>
    <property type="match status" value="1"/>
</dbReference>
<keyword evidence="8" id="KW-0418">Kinase</keyword>
<dbReference type="EC" id="2.7.13.3" evidence="3"/>
<dbReference type="SUPFAM" id="SSF55785">
    <property type="entry name" value="PYP-like sensor domain (PAS domain)"/>
    <property type="match status" value="1"/>
</dbReference>
<evidence type="ECO:0000256" key="11">
    <source>
        <dbReference type="ARBA" id="ARBA00023012"/>
    </source>
</evidence>
<dbReference type="PANTHER" id="PTHR43065:SF10">
    <property type="entry name" value="PEROXIDE STRESS-ACTIVATED HISTIDINE KINASE MAK3"/>
    <property type="match status" value="1"/>
</dbReference>
<dbReference type="SMART" id="SM00091">
    <property type="entry name" value="PAS"/>
    <property type="match status" value="1"/>
</dbReference>
<evidence type="ECO:0000256" key="13">
    <source>
        <dbReference type="SAM" id="Phobius"/>
    </source>
</evidence>
<dbReference type="InterPro" id="IPR003661">
    <property type="entry name" value="HisK_dim/P_dom"/>
</dbReference>
<dbReference type="PROSITE" id="PS50109">
    <property type="entry name" value="HIS_KIN"/>
    <property type="match status" value="1"/>
</dbReference>
<evidence type="ECO:0000256" key="3">
    <source>
        <dbReference type="ARBA" id="ARBA00012438"/>
    </source>
</evidence>
<keyword evidence="6 13" id="KW-0812">Transmembrane</keyword>
<comment type="catalytic activity">
    <reaction evidence="1">
        <text>ATP + protein L-histidine = ADP + protein N-phospho-L-histidine.</text>
        <dbReference type="EC" id="2.7.13.3"/>
    </reaction>
</comment>
<evidence type="ECO:0000256" key="6">
    <source>
        <dbReference type="ARBA" id="ARBA00022692"/>
    </source>
</evidence>
<dbReference type="PROSITE" id="PS50839">
    <property type="entry name" value="CHASE"/>
    <property type="match status" value="1"/>
</dbReference>
<gene>
    <name evidence="16" type="ORF">GQF02_09355</name>
</gene>
<evidence type="ECO:0000256" key="7">
    <source>
        <dbReference type="ARBA" id="ARBA00022741"/>
    </source>
</evidence>
<sequence length="789" mass="88725">MVFTPPFPPDLRQRHTPGPLPMSSLLSLLKTQHQLLAALPLRLRLSYIAAWLLLTLTLLVIAVCLGIKRHHEWFQASALHLKQTMEERLKASESMIFNLGEGARARGDFGRTAISRYASYMQAHYPFVYMMGYQPIIKTGQRSRYEATQSLHYGKTVTIRDFNNPANPTPGHPDYWRQWPYWSKAATREMYLPLTMAEPYDNYMARYMIGLDLLNSPLLGPTVRQAIHSGKIEVSPPFTLSNGHMGLAYIQAVYAAKSKETPTPAQQEVTGIVLLTITADQLLRHEQLQNTTHLNIRLHRIGSRDESDDINSSQNPVDNDKLSNRLLPQFHTRLRIHHAYFPYELEVSETLRLDNLNATIFLLLPAISALLCYLLLLVAATQRRKQHLHDEMSRDLSKEREQAIVTLQAINDAVIVIDQHQTIKYMNPRAAALTHKTLNEVRDHPLSHALQLHYELETEAMLDPVEQCLQLQQDINLPQHCHLIGSNNQHQYIEGTLSPLTGKHGEKLGVVLAIRDMAPLRARLAASILHREERLKQHANEYAKAARITNMGEMASGMAHEINQPLSAIASYNEAALTLLEDEEPDLALLQRALQGSVQQAQRAGHIIRGLRNLATRQRTALSSVDINQVIRNTLLLASGELASKHIRLSTHLEPALPHVLADSIQLEQVLFNLIRNAIEAMPATQGHLSIRSHVLNTRICVQVQDNGPGIPAEELPNIFTPFFSLKHQGIGLGLTISQSLIESFDGNIYASNHPDGGALFCFELPVIPHAEPQRKAAHEQDYTYDLPG</sequence>
<dbReference type="InterPro" id="IPR004358">
    <property type="entry name" value="Sig_transdc_His_kin-like_C"/>
</dbReference>
<dbReference type="SMART" id="SM00387">
    <property type="entry name" value="HATPase_c"/>
    <property type="match status" value="1"/>
</dbReference>
<dbReference type="SMART" id="SM01079">
    <property type="entry name" value="CHASE"/>
    <property type="match status" value="1"/>
</dbReference>
<evidence type="ECO:0000256" key="8">
    <source>
        <dbReference type="ARBA" id="ARBA00022777"/>
    </source>
</evidence>
<protein>
    <recommendedName>
        <fullName evidence="3">histidine kinase</fullName>
        <ecNumber evidence="3">2.7.13.3</ecNumber>
    </recommendedName>
</protein>
<feature type="transmembrane region" description="Helical" evidence="13">
    <location>
        <begin position="360"/>
        <end position="380"/>
    </location>
</feature>
<evidence type="ECO:0000256" key="1">
    <source>
        <dbReference type="ARBA" id="ARBA00000085"/>
    </source>
</evidence>
<dbReference type="Pfam" id="PF00512">
    <property type="entry name" value="HisKA"/>
    <property type="match status" value="1"/>
</dbReference>
<evidence type="ECO:0000313" key="16">
    <source>
        <dbReference type="EMBL" id="MXR37176.1"/>
    </source>
</evidence>
<dbReference type="Gene3D" id="3.30.450.350">
    <property type="entry name" value="CHASE domain"/>
    <property type="match status" value="1"/>
</dbReference>
<keyword evidence="5" id="KW-0808">Transferase</keyword>
<dbReference type="SUPFAM" id="SSF55874">
    <property type="entry name" value="ATPase domain of HSP90 chaperone/DNA topoisomerase II/histidine kinase"/>
    <property type="match status" value="1"/>
</dbReference>
<reference evidence="16 17" key="1">
    <citation type="submission" date="2019-12" db="EMBL/GenBank/DDBJ databases">
        <title>Neisseriaceae gen. nov. sp. Genome sequencing and assembly.</title>
        <authorList>
            <person name="Liu Z."/>
            <person name="Li A."/>
        </authorList>
    </citation>
    <scope>NUCLEOTIDE SEQUENCE [LARGE SCALE GENOMIC DNA]</scope>
    <source>
        <strain evidence="16 17">B2N2-7</strain>
    </source>
</reference>
<feature type="domain" description="CHASE" evidence="15">
    <location>
        <begin position="185"/>
        <end position="290"/>
    </location>
</feature>
<dbReference type="GO" id="GO:0005524">
    <property type="term" value="F:ATP binding"/>
    <property type="evidence" value="ECO:0007669"/>
    <property type="project" value="UniProtKB-KW"/>
</dbReference>
<dbReference type="CDD" id="cd00082">
    <property type="entry name" value="HisKA"/>
    <property type="match status" value="1"/>
</dbReference>
<proteinExistence type="predicted"/>
<keyword evidence="10 13" id="KW-1133">Transmembrane helix</keyword>
<evidence type="ECO:0000256" key="9">
    <source>
        <dbReference type="ARBA" id="ARBA00022840"/>
    </source>
</evidence>
<dbReference type="CDD" id="cd00075">
    <property type="entry name" value="HATPase"/>
    <property type="match status" value="1"/>
</dbReference>
<dbReference type="GO" id="GO:0016020">
    <property type="term" value="C:membrane"/>
    <property type="evidence" value="ECO:0007669"/>
    <property type="project" value="UniProtKB-SubCell"/>
</dbReference>
<dbReference type="AlphaFoldDB" id="A0A845BSL1"/>
<comment type="subcellular location">
    <subcellularLocation>
        <location evidence="2">Membrane</location>
    </subcellularLocation>
</comment>
<keyword evidence="9" id="KW-0067">ATP-binding</keyword>
<comment type="caution">
    <text evidence="16">The sequence shown here is derived from an EMBL/GenBank/DDBJ whole genome shotgun (WGS) entry which is preliminary data.</text>
</comment>
<dbReference type="InterPro" id="IPR006189">
    <property type="entry name" value="CHASE_dom"/>
</dbReference>
<dbReference type="InterPro" id="IPR036097">
    <property type="entry name" value="HisK_dim/P_sf"/>
</dbReference>
<keyword evidence="17" id="KW-1185">Reference proteome</keyword>
<evidence type="ECO:0000256" key="12">
    <source>
        <dbReference type="ARBA" id="ARBA00023136"/>
    </source>
</evidence>
<dbReference type="Proteomes" id="UP000467214">
    <property type="component" value="Unassembled WGS sequence"/>
</dbReference>
<evidence type="ECO:0000259" key="15">
    <source>
        <dbReference type="PROSITE" id="PS50839"/>
    </source>
</evidence>
<evidence type="ECO:0000259" key="14">
    <source>
        <dbReference type="PROSITE" id="PS50109"/>
    </source>
</evidence>
<name>A0A845BSL1_9NEIS</name>
<dbReference type="SMART" id="SM00388">
    <property type="entry name" value="HisKA"/>
    <property type="match status" value="1"/>
</dbReference>
<dbReference type="InterPro" id="IPR035965">
    <property type="entry name" value="PAS-like_dom_sf"/>
</dbReference>
<dbReference type="Pfam" id="PF08448">
    <property type="entry name" value="PAS_4"/>
    <property type="match status" value="1"/>
</dbReference>
<dbReference type="InterPro" id="IPR013656">
    <property type="entry name" value="PAS_4"/>
</dbReference>
<feature type="domain" description="Histidine kinase" evidence="14">
    <location>
        <begin position="557"/>
        <end position="769"/>
    </location>
</feature>
<feature type="transmembrane region" description="Helical" evidence="13">
    <location>
        <begin position="45"/>
        <end position="67"/>
    </location>
</feature>
<dbReference type="InterPro" id="IPR036890">
    <property type="entry name" value="HATPase_C_sf"/>
</dbReference>
<evidence type="ECO:0000256" key="5">
    <source>
        <dbReference type="ARBA" id="ARBA00022679"/>
    </source>
</evidence>
<dbReference type="InterPro" id="IPR042240">
    <property type="entry name" value="CHASE_sf"/>
</dbReference>
<organism evidence="16 17">
    <name type="scientific">Craterilacuibacter sinensis</name>
    <dbReference type="NCBI Taxonomy" id="2686017"/>
    <lineage>
        <taxon>Bacteria</taxon>
        <taxon>Pseudomonadati</taxon>
        <taxon>Pseudomonadota</taxon>
        <taxon>Betaproteobacteria</taxon>
        <taxon>Neisseriales</taxon>
        <taxon>Neisseriaceae</taxon>
        <taxon>Craterilacuibacter</taxon>
    </lineage>
</organism>
<dbReference type="CDD" id="cd00130">
    <property type="entry name" value="PAS"/>
    <property type="match status" value="1"/>
</dbReference>
<evidence type="ECO:0000256" key="10">
    <source>
        <dbReference type="ARBA" id="ARBA00022989"/>
    </source>
</evidence>
<dbReference type="SUPFAM" id="SSF47384">
    <property type="entry name" value="Homodimeric domain of signal transducing histidine kinase"/>
    <property type="match status" value="1"/>
</dbReference>
<dbReference type="Gene3D" id="3.30.565.10">
    <property type="entry name" value="Histidine kinase-like ATPase, C-terminal domain"/>
    <property type="match status" value="1"/>
</dbReference>
<accession>A0A845BSL1</accession>